<feature type="transmembrane region" description="Helical" evidence="1">
    <location>
        <begin position="114"/>
        <end position="132"/>
    </location>
</feature>
<dbReference type="STRING" id="1089553.Tph_c14590"/>
<accession>K4LFM0</accession>
<organism evidence="2 3">
    <name type="scientific">Thermacetogenium phaeum (strain ATCC BAA-254 / DSM 26808 / PB)</name>
    <dbReference type="NCBI Taxonomy" id="1089553"/>
    <lineage>
        <taxon>Bacteria</taxon>
        <taxon>Bacillati</taxon>
        <taxon>Bacillota</taxon>
        <taxon>Clostridia</taxon>
        <taxon>Thermoanaerobacterales</taxon>
        <taxon>Thermoanaerobacteraceae</taxon>
        <taxon>Thermacetogenium</taxon>
    </lineage>
</organism>
<gene>
    <name evidence="2" type="ordered locus">Tph_c14590</name>
</gene>
<proteinExistence type="predicted"/>
<sequence>MVIWGAHSQWAFVFKSLGLGLGIGVLFYLIGLIGAGDAKALAALSGLVGPDAMLLTVICALAILVVWAAPRRIKKLGLKGFLKSERQGVWHYLTKRKLRPDPEDCPPEIDKVPLAPFFLPGFVISIFLLWRWSYALV</sequence>
<feature type="transmembrane region" description="Helical" evidence="1">
    <location>
        <begin position="12"/>
        <end position="35"/>
    </location>
</feature>
<dbReference type="KEGG" id="tpz:Tph_c14590"/>
<evidence type="ECO:0000256" key="1">
    <source>
        <dbReference type="SAM" id="Phobius"/>
    </source>
</evidence>
<protein>
    <recommendedName>
        <fullName evidence="4">Prepilin type IV endopeptidase peptidase domain-containing protein</fullName>
    </recommendedName>
</protein>
<dbReference type="Gene3D" id="1.20.120.1220">
    <property type="match status" value="1"/>
</dbReference>
<evidence type="ECO:0000313" key="3">
    <source>
        <dbReference type="Proteomes" id="UP000000467"/>
    </source>
</evidence>
<keyword evidence="1" id="KW-0472">Membrane</keyword>
<name>K4LFM0_THEPS</name>
<dbReference type="AlphaFoldDB" id="K4LFM0"/>
<keyword evidence="1" id="KW-0812">Transmembrane</keyword>
<keyword evidence="1" id="KW-1133">Transmembrane helix</keyword>
<keyword evidence="3" id="KW-1185">Reference proteome</keyword>
<dbReference type="eggNOG" id="ENOG502ZRXJ">
    <property type="taxonomic scope" value="Bacteria"/>
</dbReference>
<dbReference type="HOGENOM" id="CLU_1864208_0_0_9"/>
<dbReference type="Proteomes" id="UP000000467">
    <property type="component" value="Chromosome"/>
</dbReference>
<dbReference type="EMBL" id="CP003732">
    <property type="protein sequence ID" value="AFV11668.1"/>
    <property type="molecule type" value="Genomic_DNA"/>
</dbReference>
<feature type="transmembrane region" description="Helical" evidence="1">
    <location>
        <begin position="47"/>
        <end position="69"/>
    </location>
</feature>
<evidence type="ECO:0008006" key="4">
    <source>
        <dbReference type="Google" id="ProtNLM"/>
    </source>
</evidence>
<evidence type="ECO:0000313" key="2">
    <source>
        <dbReference type="EMBL" id="AFV11668.1"/>
    </source>
</evidence>
<reference evidence="2 3" key="1">
    <citation type="journal article" date="2012" name="BMC Genomics">
        <title>Genome-guided analysis of physiological and morphological traits of the fermentative acetate oxidizer Thermacetogenium phaeum.</title>
        <authorList>
            <person name="Oehler D."/>
            <person name="Poehlein A."/>
            <person name="Leimbach A."/>
            <person name="Muller N."/>
            <person name="Daniel R."/>
            <person name="Gottschalk G."/>
            <person name="Schink B."/>
        </authorList>
    </citation>
    <scope>NUCLEOTIDE SEQUENCE [LARGE SCALE GENOMIC DNA]</scope>
    <source>
        <strain evidence="3">ATCC BAA-254 / DSM 26808 / PB</strain>
    </source>
</reference>